<keyword evidence="1" id="KW-0812">Transmembrane</keyword>
<evidence type="ECO:0000313" key="2">
    <source>
        <dbReference type="EMBL" id="KAK2176773.1"/>
    </source>
</evidence>
<dbReference type="EMBL" id="JAODUO010000641">
    <property type="protein sequence ID" value="KAK2176773.1"/>
    <property type="molecule type" value="Genomic_DNA"/>
</dbReference>
<dbReference type="PANTHER" id="PTHR45985:SF3">
    <property type="entry name" value="CHITIN DEACETYLASE-LIKE 4"/>
    <property type="match status" value="1"/>
</dbReference>
<gene>
    <name evidence="2" type="ORF">NP493_642g01041</name>
</gene>
<protein>
    <submittedName>
        <fullName evidence="2">Uncharacterized protein</fullName>
    </submittedName>
</protein>
<dbReference type="PANTHER" id="PTHR45985">
    <property type="match status" value="1"/>
</dbReference>
<dbReference type="InterPro" id="IPR052740">
    <property type="entry name" value="CE4"/>
</dbReference>
<dbReference type="AlphaFoldDB" id="A0AAD9KU41"/>
<dbReference type="Gene3D" id="3.20.20.370">
    <property type="entry name" value="Glycoside hydrolase/deacetylase"/>
    <property type="match status" value="1"/>
</dbReference>
<keyword evidence="1" id="KW-0472">Membrane</keyword>
<sequence length="176" mass="20338">MRLVPITRLANTASGRPCAYLDSCLVSLKTSTDVYKLLYQNFRYNYDSNRAPFVVNLQTKTLRSATAVGGIKKFLHKLLSDVHDDTWIVTMQDALDWIQSPTSISELSTSDLWQCPDRNFHACNMADDDDDSRRKAKNMESPFRSLIFVDSLWIYQIVFLVISYFVLLKYDSHHNK</sequence>
<organism evidence="2 3">
    <name type="scientific">Ridgeia piscesae</name>
    <name type="common">Tubeworm</name>
    <dbReference type="NCBI Taxonomy" id="27915"/>
    <lineage>
        <taxon>Eukaryota</taxon>
        <taxon>Metazoa</taxon>
        <taxon>Spiralia</taxon>
        <taxon>Lophotrochozoa</taxon>
        <taxon>Annelida</taxon>
        <taxon>Polychaeta</taxon>
        <taxon>Sedentaria</taxon>
        <taxon>Canalipalpata</taxon>
        <taxon>Sabellida</taxon>
        <taxon>Siboglinidae</taxon>
        <taxon>Ridgeia</taxon>
    </lineage>
</organism>
<feature type="transmembrane region" description="Helical" evidence="1">
    <location>
        <begin position="143"/>
        <end position="167"/>
    </location>
</feature>
<evidence type="ECO:0000313" key="3">
    <source>
        <dbReference type="Proteomes" id="UP001209878"/>
    </source>
</evidence>
<comment type="caution">
    <text evidence="2">The sequence shown here is derived from an EMBL/GenBank/DDBJ whole genome shotgun (WGS) entry which is preliminary data.</text>
</comment>
<evidence type="ECO:0000256" key="1">
    <source>
        <dbReference type="SAM" id="Phobius"/>
    </source>
</evidence>
<keyword evidence="3" id="KW-1185">Reference proteome</keyword>
<name>A0AAD9KU41_RIDPI</name>
<dbReference type="Proteomes" id="UP001209878">
    <property type="component" value="Unassembled WGS sequence"/>
</dbReference>
<keyword evidence="1" id="KW-1133">Transmembrane helix</keyword>
<proteinExistence type="predicted"/>
<reference evidence="2" key="1">
    <citation type="journal article" date="2023" name="Mol. Biol. Evol.">
        <title>Third-Generation Sequencing Reveals the Adaptive Role of the Epigenome in Three Deep-Sea Polychaetes.</title>
        <authorList>
            <person name="Perez M."/>
            <person name="Aroh O."/>
            <person name="Sun Y."/>
            <person name="Lan Y."/>
            <person name="Juniper S.K."/>
            <person name="Young C.R."/>
            <person name="Angers B."/>
            <person name="Qian P.Y."/>
        </authorList>
    </citation>
    <scope>NUCLEOTIDE SEQUENCE</scope>
    <source>
        <strain evidence="2">R07B-5</strain>
    </source>
</reference>
<accession>A0AAD9KU41</accession>